<organism evidence="8 9">
    <name type="scientific">Erinaceus europaeus</name>
    <name type="common">Western European hedgehog</name>
    <dbReference type="NCBI Taxonomy" id="9365"/>
    <lineage>
        <taxon>Eukaryota</taxon>
        <taxon>Metazoa</taxon>
        <taxon>Chordata</taxon>
        <taxon>Craniata</taxon>
        <taxon>Vertebrata</taxon>
        <taxon>Euteleostomi</taxon>
        <taxon>Mammalia</taxon>
        <taxon>Eutheria</taxon>
        <taxon>Laurasiatheria</taxon>
        <taxon>Eulipotyphla</taxon>
        <taxon>Erinaceidae</taxon>
        <taxon>Erinaceinae</taxon>
        <taxon>Erinaceus</taxon>
    </lineage>
</organism>
<comment type="similarity">
    <text evidence="2">Belongs to the UDP-glycosyltransferase family.</text>
</comment>
<dbReference type="InterPro" id="IPR002213">
    <property type="entry name" value="UDP_glucos_trans"/>
</dbReference>
<dbReference type="GeneID" id="132539379"/>
<evidence type="ECO:0000256" key="5">
    <source>
        <dbReference type="ARBA" id="ARBA00022692"/>
    </source>
</evidence>
<protein>
    <submittedName>
        <fullName evidence="9">UDP-glucuronosyltransferase 1A7-like</fullName>
    </submittedName>
</protein>
<keyword evidence="6" id="KW-0472">Membrane</keyword>
<keyword evidence="5" id="KW-0812">Transmembrane</keyword>
<keyword evidence="6" id="KW-1133">Transmembrane helix</keyword>
<keyword evidence="8" id="KW-1185">Reference proteome</keyword>
<dbReference type="InterPro" id="IPR050271">
    <property type="entry name" value="UDP-glycosyltransferase"/>
</dbReference>
<proteinExistence type="inferred from homology"/>
<feature type="chain" id="PRO_5045271370" evidence="7">
    <location>
        <begin position="26"/>
        <end position="294"/>
    </location>
</feature>
<evidence type="ECO:0000313" key="9">
    <source>
        <dbReference type="RefSeq" id="XP_060049809.1"/>
    </source>
</evidence>
<keyword evidence="7" id="KW-0732">Signal</keyword>
<keyword evidence="4" id="KW-0808">Transferase</keyword>
<sequence>MALTLGTRMLPLCVCVLLTPGLVGAGRLLVVPLDGSPWFSTQKIINQLVQRGHELVAVMPDVSWRLEQSLNFTVKHYSLPYNLDEMNREFKVYADERWKTQETDFLSLLTSASSSDIYDYFFVHCRSLFNDKNLVRYLEETSFDAVFLEPFDMCGLIIAKYLSLPSVTFARGMFCHYGEQGTQSPMPLSYVPRPLLGCSDTMSFWERVWNHIYHLEEQVLCPYFLDTALKVASEILQTTVTPYDLYSQVSIWLMRSDFVLEYPRPVMPNMIFVGGINCHQAKPLPKGKRHERLN</sequence>
<dbReference type="RefSeq" id="XP_060049809.1">
    <property type="nucleotide sequence ID" value="XM_060193826.1"/>
</dbReference>
<evidence type="ECO:0000256" key="4">
    <source>
        <dbReference type="ARBA" id="ARBA00022679"/>
    </source>
</evidence>
<dbReference type="PANTHER" id="PTHR48043:SF161">
    <property type="entry name" value="UDP GLUCURONOSYLTRANSFERASE FAMILY 1 MEMBER A1"/>
    <property type="match status" value="1"/>
</dbReference>
<evidence type="ECO:0000256" key="7">
    <source>
        <dbReference type="SAM" id="SignalP"/>
    </source>
</evidence>
<evidence type="ECO:0000313" key="8">
    <source>
        <dbReference type="Proteomes" id="UP001652624"/>
    </source>
</evidence>
<evidence type="ECO:0000256" key="6">
    <source>
        <dbReference type="ARBA" id="ARBA00022989"/>
    </source>
</evidence>
<evidence type="ECO:0000256" key="2">
    <source>
        <dbReference type="ARBA" id="ARBA00009995"/>
    </source>
</evidence>
<accession>A0ABM3XLW2</accession>
<dbReference type="PANTHER" id="PTHR48043">
    <property type="entry name" value="EG:EG0003.4 PROTEIN-RELATED"/>
    <property type="match status" value="1"/>
</dbReference>
<dbReference type="SUPFAM" id="SSF53756">
    <property type="entry name" value="UDP-Glycosyltransferase/glycogen phosphorylase"/>
    <property type="match status" value="1"/>
</dbReference>
<keyword evidence="3" id="KW-0328">Glycosyltransferase</keyword>
<evidence type="ECO:0000256" key="1">
    <source>
        <dbReference type="ARBA" id="ARBA00004167"/>
    </source>
</evidence>
<reference evidence="9" key="1">
    <citation type="submission" date="2025-08" db="UniProtKB">
        <authorList>
            <consortium name="RefSeq"/>
        </authorList>
    </citation>
    <scope>IDENTIFICATION</scope>
</reference>
<dbReference type="Gene3D" id="3.40.50.2000">
    <property type="entry name" value="Glycogen Phosphorylase B"/>
    <property type="match status" value="1"/>
</dbReference>
<gene>
    <name evidence="9" type="primary">LOC132539379</name>
</gene>
<feature type="signal peptide" evidence="7">
    <location>
        <begin position="1"/>
        <end position="25"/>
    </location>
</feature>
<name>A0ABM3XLW2_ERIEU</name>
<evidence type="ECO:0000256" key="3">
    <source>
        <dbReference type="ARBA" id="ARBA00022676"/>
    </source>
</evidence>
<dbReference type="Proteomes" id="UP001652624">
    <property type="component" value="Chromosome 7"/>
</dbReference>
<dbReference type="Pfam" id="PF00201">
    <property type="entry name" value="UDPGT"/>
    <property type="match status" value="1"/>
</dbReference>
<comment type="subcellular location">
    <subcellularLocation>
        <location evidence="1">Membrane</location>
        <topology evidence="1">Single-pass membrane protein</topology>
    </subcellularLocation>
</comment>